<dbReference type="Proteomes" id="UP000092993">
    <property type="component" value="Unassembled WGS sequence"/>
</dbReference>
<sequence>MLKSLALNPVHRPRYRWPPAILQATHCRRCNGGSSHCRKQSSHHLSQSLPSAIIGKHRAHRSWSHGSPATSHAGYAATVKHRADCATSDDLGNRNAYNEPSTLSDADTDPLDIYRWYVHNRGSSSRTGGAMLAHFRGDMPEAVEGWMPETLPMWCIHSEVKDANVAGGDLLQYRAEMLQWMREETLRVNSWRQELSDLREMVHTRAAGLCMDSVQGLLAAKPELETQLISWPKIVRRRHRYEKALKEWEVQPPRYPSPGTDAARSSSS</sequence>
<comment type="caution">
    <text evidence="2">The sequence shown here is derived from an EMBL/GenBank/DDBJ whole genome shotgun (WGS) entry which is preliminary data.</text>
</comment>
<name>A0A1C7MN06_GRIFR</name>
<accession>A0A1C7MN06</accession>
<dbReference type="EMBL" id="LUGG01000002">
    <property type="protein sequence ID" value="OBZ78231.1"/>
    <property type="molecule type" value="Genomic_DNA"/>
</dbReference>
<evidence type="ECO:0000256" key="1">
    <source>
        <dbReference type="SAM" id="MobiDB-lite"/>
    </source>
</evidence>
<keyword evidence="3" id="KW-1185">Reference proteome</keyword>
<reference evidence="2 3" key="1">
    <citation type="submission" date="2016-03" db="EMBL/GenBank/DDBJ databases">
        <title>Whole genome sequencing of Grifola frondosa 9006-11.</title>
        <authorList>
            <person name="Min B."/>
            <person name="Park H."/>
            <person name="Kim J.-G."/>
            <person name="Cho H."/>
            <person name="Oh Y.-L."/>
            <person name="Kong W.-S."/>
            <person name="Choi I.-G."/>
        </authorList>
    </citation>
    <scope>NUCLEOTIDE SEQUENCE [LARGE SCALE GENOMIC DNA]</scope>
    <source>
        <strain evidence="2 3">9006-11</strain>
    </source>
</reference>
<dbReference type="AlphaFoldDB" id="A0A1C7MN06"/>
<protein>
    <submittedName>
        <fullName evidence="2">Uncharacterized protein</fullName>
    </submittedName>
</protein>
<evidence type="ECO:0000313" key="2">
    <source>
        <dbReference type="EMBL" id="OBZ78231.1"/>
    </source>
</evidence>
<evidence type="ECO:0000313" key="3">
    <source>
        <dbReference type="Proteomes" id="UP000092993"/>
    </source>
</evidence>
<organism evidence="2 3">
    <name type="scientific">Grifola frondosa</name>
    <name type="common">Maitake</name>
    <name type="synonym">Polyporus frondosus</name>
    <dbReference type="NCBI Taxonomy" id="5627"/>
    <lineage>
        <taxon>Eukaryota</taxon>
        <taxon>Fungi</taxon>
        <taxon>Dikarya</taxon>
        <taxon>Basidiomycota</taxon>
        <taxon>Agaricomycotina</taxon>
        <taxon>Agaricomycetes</taxon>
        <taxon>Polyporales</taxon>
        <taxon>Grifolaceae</taxon>
        <taxon>Grifola</taxon>
    </lineage>
</organism>
<feature type="region of interest" description="Disordered" evidence="1">
    <location>
        <begin position="249"/>
        <end position="268"/>
    </location>
</feature>
<gene>
    <name evidence="2" type="ORF">A0H81_02902</name>
</gene>
<proteinExistence type="predicted"/>